<dbReference type="Proteomes" id="UP001331761">
    <property type="component" value="Unassembled WGS sequence"/>
</dbReference>
<comment type="caution">
    <text evidence="2">The sequence shown here is derived from an EMBL/GenBank/DDBJ whole genome shotgun (WGS) entry which is preliminary data.</text>
</comment>
<feature type="compositionally biased region" description="Low complexity" evidence="1">
    <location>
        <begin position="25"/>
        <end position="36"/>
    </location>
</feature>
<reference evidence="2 3" key="1">
    <citation type="submission" date="2019-10" db="EMBL/GenBank/DDBJ databases">
        <title>Assembly and Annotation for the nematode Trichostrongylus colubriformis.</title>
        <authorList>
            <person name="Martin J."/>
        </authorList>
    </citation>
    <scope>NUCLEOTIDE SEQUENCE [LARGE SCALE GENOMIC DNA]</scope>
    <source>
        <strain evidence="2">G859</strain>
        <tissue evidence="2">Whole worm</tissue>
    </source>
</reference>
<gene>
    <name evidence="2" type="ORF">GCK32_022641</name>
</gene>
<feature type="region of interest" description="Disordered" evidence="1">
    <location>
        <begin position="24"/>
        <end position="48"/>
    </location>
</feature>
<protein>
    <submittedName>
        <fullName evidence="2">Uncharacterized protein</fullName>
    </submittedName>
</protein>
<dbReference type="EMBL" id="WIXE01015146">
    <property type="protein sequence ID" value="KAK5973705.1"/>
    <property type="molecule type" value="Genomic_DNA"/>
</dbReference>
<evidence type="ECO:0000313" key="3">
    <source>
        <dbReference type="Proteomes" id="UP001331761"/>
    </source>
</evidence>
<feature type="compositionally biased region" description="Polar residues" evidence="1">
    <location>
        <begin position="37"/>
        <end position="48"/>
    </location>
</feature>
<sequence>MSMPYRLRLYEYVSSKGHSPLAWLRPSSSVPPRNSNLFRSVSPRTPSQ</sequence>
<keyword evidence="3" id="KW-1185">Reference proteome</keyword>
<dbReference type="AlphaFoldDB" id="A0AAN8FPC3"/>
<accession>A0AAN8FPC3</accession>
<organism evidence="2 3">
    <name type="scientific">Trichostrongylus colubriformis</name>
    <name type="common">Black scour worm</name>
    <dbReference type="NCBI Taxonomy" id="6319"/>
    <lineage>
        <taxon>Eukaryota</taxon>
        <taxon>Metazoa</taxon>
        <taxon>Ecdysozoa</taxon>
        <taxon>Nematoda</taxon>
        <taxon>Chromadorea</taxon>
        <taxon>Rhabditida</taxon>
        <taxon>Rhabditina</taxon>
        <taxon>Rhabditomorpha</taxon>
        <taxon>Strongyloidea</taxon>
        <taxon>Trichostrongylidae</taxon>
        <taxon>Trichostrongylus</taxon>
    </lineage>
</organism>
<proteinExistence type="predicted"/>
<evidence type="ECO:0000313" key="2">
    <source>
        <dbReference type="EMBL" id="KAK5973705.1"/>
    </source>
</evidence>
<name>A0AAN8FPC3_TRICO</name>
<evidence type="ECO:0000256" key="1">
    <source>
        <dbReference type="SAM" id="MobiDB-lite"/>
    </source>
</evidence>